<reference evidence="2" key="2">
    <citation type="submission" date="2022-10" db="EMBL/GenBank/DDBJ databases">
        <authorList>
            <consortium name="ENA_rothamsted_submissions"/>
            <consortium name="culmorum"/>
            <person name="King R."/>
        </authorList>
    </citation>
    <scope>NUCLEOTIDE SEQUENCE</scope>
</reference>
<evidence type="ECO:0000256" key="1">
    <source>
        <dbReference type="SAM" id="SignalP"/>
    </source>
</evidence>
<accession>A0A9N9WVD9</accession>
<dbReference type="PANTHER" id="PTHR11008">
    <property type="entry name" value="PROTEIN TAKEOUT-LIKE PROTEIN"/>
    <property type="match status" value="1"/>
</dbReference>
<dbReference type="EMBL" id="OU895879">
    <property type="protein sequence ID" value="CAG9806924.1"/>
    <property type="molecule type" value="Genomic_DNA"/>
</dbReference>
<organism evidence="2 3">
    <name type="scientific">Chironomus riparius</name>
    <dbReference type="NCBI Taxonomy" id="315576"/>
    <lineage>
        <taxon>Eukaryota</taxon>
        <taxon>Metazoa</taxon>
        <taxon>Ecdysozoa</taxon>
        <taxon>Arthropoda</taxon>
        <taxon>Hexapoda</taxon>
        <taxon>Insecta</taxon>
        <taxon>Pterygota</taxon>
        <taxon>Neoptera</taxon>
        <taxon>Endopterygota</taxon>
        <taxon>Diptera</taxon>
        <taxon>Nematocera</taxon>
        <taxon>Chironomoidea</taxon>
        <taxon>Chironomidae</taxon>
        <taxon>Chironominae</taxon>
        <taxon>Chironomus</taxon>
    </lineage>
</organism>
<protein>
    <submittedName>
        <fullName evidence="2">Uncharacterized protein</fullName>
    </submittedName>
</protein>
<dbReference type="OrthoDB" id="6591956at2759"/>
<dbReference type="Pfam" id="PF06585">
    <property type="entry name" value="JHBP"/>
    <property type="match status" value="1"/>
</dbReference>
<dbReference type="Gene3D" id="3.15.10.30">
    <property type="entry name" value="Haemolymph juvenile hormone binding protein"/>
    <property type="match status" value="1"/>
</dbReference>
<evidence type="ECO:0000313" key="3">
    <source>
        <dbReference type="Proteomes" id="UP001153620"/>
    </source>
</evidence>
<feature type="signal peptide" evidence="1">
    <location>
        <begin position="1"/>
        <end position="19"/>
    </location>
</feature>
<dbReference type="SMART" id="SM00700">
    <property type="entry name" value="JHBP"/>
    <property type="match status" value="1"/>
</dbReference>
<feature type="chain" id="PRO_5040190558" evidence="1">
    <location>
        <begin position="20"/>
        <end position="235"/>
    </location>
</feature>
<evidence type="ECO:0000313" key="2">
    <source>
        <dbReference type="EMBL" id="CAG9806924.1"/>
    </source>
</evidence>
<keyword evidence="1" id="KW-0732">Signal</keyword>
<dbReference type="InterPro" id="IPR038606">
    <property type="entry name" value="To_sf"/>
</dbReference>
<reference evidence="2" key="1">
    <citation type="submission" date="2022-01" db="EMBL/GenBank/DDBJ databases">
        <authorList>
            <person name="King R."/>
        </authorList>
    </citation>
    <scope>NUCLEOTIDE SEQUENCE</scope>
</reference>
<dbReference type="Proteomes" id="UP001153620">
    <property type="component" value="Chromosome 3"/>
</dbReference>
<sequence length="235" mass="27255">MLIFFQVALFFAVFKIILSLPDDIEKCRMNDEECLINSSNKVINKYTGGINEIDFPQHNPYLIGKFRIKHDFGALQADGTIYDIKVFGFNDSTFLKFSGFDKNVLEIHFKMPKFSLSGFYKANAKVLGFHINDEGPLTLNFYDFIVKLTFQLERYTRNGKEYFRVTKTDISSDLDTGDFEAPEVSKVIIWSLNKSFNLLMKSSMRSYAGDEFGFYYEKTFNSVFTKVPIEDLFLM</sequence>
<name>A0A9N9WVD9_9DIPT</name>
<dbReference type="InterPro" id="IPR010562">
    <property type="entry name" value="Haemolymph_juvenile_hormone-bd"/>
</dbReference>
<proteinExistence type="predicted"/>
<keyword evidence="3" id="KW-1185">Reference proteome</keyword>
<dbReference type="AlphaFoldDB" id="A0A9N9WVD9"/>
<dbReference type="GO" id="GO:0005615">
    <property type="term" value="C:extracellular space"/>
    <property type="evidence" value="ECO:0007669"/>
    <property type="project" value="TreeGrafter"/>
</dbReference>
<gene>
    <name evidence="2" type="ORF">CHIRRI_LOCUS9777</name>
</gene>
<dbReference type="PANTHER" id="PTHR11008:SF18">
    <property type="entry name" value="BCDNA.GH05536-RELATED"/>
    <property type="match status" value="1"/>
</dbReference>